<dbReference type="Proteomes" id="UP000009026">
    <property type="component" value="Chromosome"/>
</dbReference>
<dbReference type="InterPro" id="IPR011055">
    <property type="entry name" value="Dup_hybrid_motif"/>
</dbReference>
<keyword evidence="4" id="KW-1185">Reference proteome</keyword>
<dbReference type="AlphaFoldDB" id="A0A0H4WYW1"/>
<dbReference type="Gene3D" id="2.70.70.10">
    <property type="entry name" value="Glucose Permease (Domain IIA)"/>
    <property type="match status" value="1"/>
</dbReference>
<evidence type="ECO:0000256" key="1">
    <source>
        <dbReference type="SAM" id="MobiDB-lite"/>
    </source>
</evidence>
<dbReference type="KEGG" id="mym:A176_005548"/>
<protein>
    <submittedName>
        <fullName evidence="3">Membrane protein related to metalloendopeptidase</fullName>
    </submittedName>
</protein>
<feature type="region of interest" description="Disordered" evidence="1">
    <location>
        <begin position="1"/>
        <end position="21"/>
    </location>
</feature>
<reference evidence="3 4" key="1">
    <citation type="journal article" date="2016" name="PLoS ONE">
        <title>Complete Genome Sequence and Comparative Genomics of a Novel Myxobacterium Myxococcus hansupus.</title>
        <authorList>
            <person name="Sharma G."/>
            <person name="Narwani T."/>
            <person name="Subramanian S."/>
        </authorList>
    </citation>
    <scope>NUCLEOTIDE SEQUENCE [LARGE SCALE GENOMIC DNA]</scope>
    <source>
        <strain evidence="4">mixupus</strain>
    </source>
</reference>
<dbReference type="CDD" id="cd12797">
    <property type="entry name" value="M23_peptidase"/>
    <property type="match status" value="1"/>
</dbReference>
<gene>
    <name evidence="3" type="ORF">A176_005548</name>
</gene>
<dbReference type="SUPFAM" id="SSF51261">
    <property type="entry name" value="Duplicated hybrid motif"/>
    <property type="match status" value="1"/>
</dbReference>
<dbReference type="STRING" id="1297742.A176_005548"/>
<feature type="domain" description="M23ase beta-sheet core" evidence="2">
    <location>
        <begin position="178"/>
        <end position="272"/>
    </location>
</feature>
<organism evidence="3 4">
    <name type="scientific">Pseudomyxococcus hansupus</name>
    <dbReference type="NCBI Taxonomy" id="1297742"/>
    <lineage>
        <taxon>Bacteria</taxon>
        <taxon>Pseudomonadati</taxon>
        <taxon>Myxococcota</taxon>
        <taxon>Myxococcia</taxon>
        <taxon>Myxococcales</taxon>
        <taxon>Cystobacterineae</taxon>
        <taxon>Myxococcaceae</taxon>
        <taxon>Pseudomyxococcus</taxon>
    </lineage>
</organism>
<dbReference type="PANTHER" id="PTHR21666">
    <property type="entry name" value="PEPTIDASE-RELATED"/>
    <property type="match status" value="1"/>
</dbReference>
<dbReference type="Pfam" id="PF01551">
    <property type="entry name" value="Peptidase_M23"/>
    <property type="match status" value="1"/>
</dbReference>
<dbReference type="InterPro" id="IPR016047">
    <property type="entry name" value="M23ase_b-sheet_dom"/>
</dbReference>
<dbReference type="eggNOG" id="COG0739">
    <property type="taxonomic scope" value="Bacteria"/>
</dbReference>
<dbReference type="PATRIC" id="fig|1297742.4.peg.5643"/>
<evidence type="ECO:0000313" key="3">
    <source>
        <dbReference type="EMBL" id="AKQ68636.1"/>
    </source>
</evidence>
<evidence type="ECO:0000259" key="2">
    <source>
        <dbReference type="Pfam" id="PF01551"/>
    </source>
</evidence>
<feature type="compositionally biased region" description="Pro residues" evidence="1">
    <location>
        <begin position="280"/>
        <end position="290"/>
    </location>
</feature>
<dbReference type="InterPro" id="IPR050570">
    <property type="entry name" value="Cell_wall_metabolism_enzyme"/>
</dbReference>
<dbReference type="PANTHER" id="PTHR21666:SF270">
    <property type="entry name" value="MUREIN HYDROLASE ACTIVATOR ENVC"/>
    <property type="match status" value="1"/>
</dbReference>
<evidence type="ECO:0000313" key="4">
    <source>
        <dbReference type="Proteomes" id="UP000009026"/>
    </source>
</evidence>
<name>A0A0H4WYW1_9BACT</name>
<dbReference type="EMBL" id="CP012109">
    <property type="protein sequence ID" value="AKQ68636.1"/>
    <property type="molecule type" value="Genomic_DNA"/>
</dbReference>
<dbReference type="GO" id="GO:0004222">
    <property type="term" value="F:metalloendopeptidase activity"/>
    <property type="evidence" value="ECO:0007669"/>
    <property type="project" value="TreeGrafter"/>
</dbReference>
<proteinExistence type="predicted"/>
<sequence>MSFEELYASAPSRSPGQGAEGAALRVRHRVPESSSELHATLATFSTQAQALRQQVARGGVMPAAQVENWEQVTLALDGFLLRPVARVDSSDLLRAQSLLETELERDGFTYGDIPATLAEAVVLRVGRLAVRTAELRRLEQPPVAAEDLPPRFSWPLEPVSVTSLFGYRWHPVTGVHRRHLGIDLKATQGQLIFSADKGVVLRAGRNGDHGLQVEVQHEGRWVTRYSHLSRILVDAGEVLERGNAVGMAGETGLATGVHLHFELWLDGQPMDPLEALGDAEPPPEPAPPVARGPAVGYPAKHQGRLLSEERP</sequence>
<accession>A0A0H4WYW1</accession>
<feature type="region of interest" description="Disordered" evidence="1">
    <location>
        <begin position="271"/>
        <end position="311"/>
    </location>
</feature>